<dbReference type="InterPro" id="IPR001647">
    <property type="entry name" value="HTH_TetR"/>
</dbReference>
<dbReference type="InterPro" id="IPR009057">
    <property type="entry name" value="Homeodomain-like_sf"/>
</dbReference>
<proteinExistence type="predicted"/>
<keyword evidence="5" id="KW-1185">Reference proteome</keyword>
<feature type="domain" description="HTH tetR-type" evidence="3">
    <location>
        <begin position="19"/>
        <end position="79"/>
    </location>
</feature>
<evidence type="ECO:0000256" key="2">
    <source>
        <dbReference type="PROSITE-ProRule" id="PRU00335"/>
    </source>
</evidence>
<dbReference type="SUPFAM" id="SSF46689">
    <property type="entry name" value="Homeodomain-like"/>
    <property type="match status" value="1"/>
</dbReference>
<dbReference type="PROSITE" id="PS50977">
    <property type="entry name" value="HTH_TETR_2"/>
    <property type="match status" value="1"/>
</dbReference>
<dbReference type="RefSeq" id="WP_068566135.1">
    <property type="nucleotide sequence ID" value="NZ_FNLF01000002.1"/>
</dbReference>
<gene>
    <name evidence="4" type="ORF">SAMN04489765_1586</name>
</gene>
<sequence length="220" mass="23059">MTETEGRRYSGVSADARRAERRGRFLDAALTVVARDGVAAASARSLCAESGLHARYFREAFASPDDVLAEAFDAMAQTLMADVAAAITAVPVDATDAVERKVRAGVRGSLTAIAADPRWAALLTSADVHPGLRDRREALTDRLAAAMAAQAQEILDDPPAPEDALLSARLIAVGGMHLSIAASAGRIDASPAVVEEIMVASILGNRELSAVLRRLRTGSD</sequence>
<evidence type="ECO:0000256" key="1">
    <source>
        <dbReference type="ARBA" id="ARBA00023125"/>
    </source>
</evidence>
<organism evidence="4 5">
    <name type="scientific">Tsukamurella pulmonis</name>
    <dbReference type="NCBI Taxonomy" id="47312"/>
    <lineage>
        <taxon>Bacteria</taxon>
        <taxon>Bacillati</taxon>
        <taxon>Actinomycetota</taxon>
        <taxon>Actinomycetes</taxon>
        <taxon>Mycobacteriales</taxon>
        <taxon>Tsukamurellaceae</taxon>
        <taxon>Tsukamurella</taxon>
    </lineage>
</organism>
<protein>
    <recommendedName>
        <fullName evidence="3">HTH tetR-type domain-containing protein</fullName>
    </recommendedName>
</protein>
<dbReference type="Proteomes" id="UP000183053">
    <property type="component" value="Unassembled WGS sequence"/>
</dbReference>
<dbReference type="OrthoDB" id="4802216at2"/>
<keyword evidence="1 2" id="KW-0238">DNA-binding</keyword>
<dbReference type="STRING" id="47312.SAMN04489765_1586"/>
<feature type="DNA-binding region" description="H-T-H motif" evidence="2">
    <location>
        <begin position="42"/>
        <end position="61"/>
    </location>
</feature>
<dbReference type="Gene3D" id="1.10.357.10">
    <property type="entry name" value="Tetracycline Repressor, domain 2"/>
    <property type="match status" value="1"/>
</dbReference>
<evidence type="ECO:0000313" key="5">
    <source>
        <dbReference type="Proteomes" id="UP000183053"/>
    </source>
</evidence>
<accession>A0A1H1D7P5</accession>
<evidence type="ECO:0000313" key="4">
    <source>
        <dbReference type="EMBL" id="SDQ72464.1"/>
    </source>
</evidence>
<dbReference type="AlphaFoldDB" id="A0A1H1D7P5"/>
<name>A0A1H1D7P5_9ACTN</name>
<reference evidence="5" key="1">
    <citation type="submission" date="2016-10" db="EMBL/GenBank/DDBJ databases">
        <authorList>
            <person name="Varghese N."/>
            <person name="Submissions S."/>
        </authorList>
    </citation>
    <scope>NUCLEOTIDE SEQUENCE [LARGE SCALE GENOMIC DNA]</scope>
    <source>
        <strain evidence="5">DSM 44142</strain>
    </source>
</reference>
<dbReference type="EMBL" id="FNLF01000002">
    <property type="protein sequence ID" value="SDQ72464.1"/>
    <property type="molecule type" value="Genomic_DNA"/>
</dbReference>
<dbReference type="GO" id="GO:0003677">
    <property type="term" value="F:DNA binding"/>
    <property type="evidence" value="ECO:0007669"/>
    <property type="project" value="UniProtKB-UniRule"/>
</dbReference>
<evidence type="ECO:0000259" key="3">
    <source>
        <dbReference type="PROSITE" id="PS50977"/>
    </source>
</evidence>